<sequence length="152" mass="17035">MNTMFHTATSAVPVLFAQLMSSPAFHQKGIAAQRGKAGIYVFFEDGVPVHVGRTRNLGGRLRGHITRSHYSASFAFKRARRALARAATYTTEGSRGHLSKDPVFGAEFHRQIEAVRAMQVRFVEVTDPVLQYLLELYACLELQLPLDEFDTH</sequence>
<dbReference type="AlphaFoldDB" id="A0A7W4VP72"/>
<reference evidence="1 2" key="1">
    <citation type="submission" date="2020-08" db="EMBL/GenBank/DDBJ databases">
        <title>The Agave Microbiome: Exploring the role of microbial communities in plant adaptations to desert environments.</title>
        <authorList>
            <person name="Partida-Martinez L.P."/>
        </authorList>
    </citation>
    <scope>NUCLEOTIDE SEQUENCE [LARGE SCALE GENOMIC DNA]</scope>
    <source>
        <strain evidence="1 2">AT3.9</strain>
    </source>
</reference>
<dbReference type="RefSeq" id="WP_183452341.1">
    <property type="nucleotide sequence ID" value="NZ_JACHWB010000004.1"/>
</dbReference>
<dbReference type="CDD" id="cd00719">
    <property type="entry name" value="GIY-YIG_SF"/>
    <property type="match status" value="1"/>
</dbReference>
<accession>A0A7W4VP72</accession>
<organism evidence="1 2">
    <name type="scientific">Microvirga lupini</name>
    <dbReference type="NCBI Taxonomy" id="420324"/>
    <lineage>
        <taxon>Bacteria</taxon>
        <taxon>Pseudomonadati</taxon>
        <taxon>Pseudomonadota</taxon>
        <taxon>Alphaproteobacteria</taxon>
        <taxon>Hyphomicrobiales</taxon>
        <taxon>Methylobacteriaceae</taxon>
        <taxon>Microvirga</taxon>
    </lineage>
</organism>
<protein>
    <recommendedName>
        <fullName evidence="3">GIY-YIG domain-containing protein</fullName>
    </recommendedName>
</protein>
<proteinExistence type="predicted"/>
<keyword evidence="2" id="KW-1185">Reference proteome</keyword>
<evidence type="ECO:0008006" key="3">
    <source>
        <dbReference type="Google" id="ProtNLM"/>
    </source>
</evidence>
<dbReference type="Proteomes" id="UP000532010">
    <property type="component" value="Unassembled WGS sequence"/>
</dbReference>
<dbReference type="EMBL" id="JACHWB010000004">
    <property type="protein sequence ID" value="MBB3020400.1"/>
    <property type="molecule type" value="Genomic_DNA"/>
</dbReference>
<evidence type="ECO:0000313" key="2">
    <source>
        <dbReference type="Proteomes" id="UP000532010"/>
    </source>
</evidence>
<gene>
    <name evidence="1" type="ORF">FHR70_003481</name>
</gene>
<evidence type="ECO:0000313" key="1">
    <source>
        <dbReference type="EMBL" id="MBB3020400.1"/>
    </source>
</evidence>
<comment type="caution">
    <text evidence="1">The sequence shown here is derived from an EMBL/GenBank/DDBJ whole genome shotgun (WGS) entry which is preliminary data.</text>
</comment>
<name>A0A7W4VP72_9HYPH</name>